<sequence length="361" mass="38822">MHRFRITSPFVAAGSPIGSRWIGSRWIGSRWVVRALGLGAIALTLTITGCVPSNSSNSSSSPATTAEQSSEGRSNGGSNGEAREEGKKQVLTTFTILADMAQNVAGDALTVNSITRIGAEVHGYEPVPSDIAKAQNADLILYNGMDLERWFDQFLDSVEGVPSVVLTEGIEPIPIAEGPYASQPNPHAWMSPENALVYVENIRKAFVELDPDNADIYNANAADYSDRIKAIDTQLQAELAAVPESQRYLVSCEGAFSYLARDYDLQEIYIWPINAEQQSTPKQIKSVIDQVKANRVPAVFCESTVSSEAQEQIAQATGAAFGGNLYVDSLSTAEGPVPTFLDLLQYDADVITQGLLKGGAE</sequence>
<evidence type="ECO:0000256" key="5">
    <source>
        <dbReference type="RuleBase" id="RU003512"/>
    </source>
</evidence>
<dbReference type="Pfam" id="PF01297">
    <property type="entry name" value="ZnuA"/>
    <property type="match status" value="1"/>
</dbReference>
<accession>A0A0P8DI03</accession>
<dbReference type="GO" id="GO:0030313">
    <property type="term" value="C:cell envelope"/>
    <property type="evidence" value="ECO:0007669"/>
    <property type="project" value="UniProtKB-SubCell"/>
</dbReference>
<dbReference type="InterPro" id="IPR050492">
    <property type="entry name" value="Bact_metal-bind_prot9"/>
</dbReference>
<dbReference type="STRING" id="1666911.HLUCCA11_07295"/>
<organism evidence="7 8">
    <name type="scientific">Phormidesmis priestleyi Ana</name>
    <dbReference type="NCBI Taxonomy" id="1666911"/>
    <lineage>
        <taxon>Bacteria</taxon>
        <taxon>Bacillati</taxon>
        <taxon>Cyanobacteriota</taxon>
        <taxon>Cyanophyceae</taxon>
        <taxon>Leptolyngbyales</taxon>
        <taxon>Leptolyngbyaceae</taxon>
        <taxon>Phormidesmis</taxon>
    </lineage>
</organism>
<dbReference type="PRINTS" id="PR00690">
    <property type="entry name" value="ADHESNFAMILY"/>
</dbReference>
<keyword evidence="4" id="KW-0732">Signal</keyword>
<comment type="similarity">
    <text evidence="5">Belongs to the bacterial solute-binding protein 9 family.</text>
</comment>
<proteinExistence type="inferred from homology"/>
<evidence type="ECO:0000313" key="8">
    <source>
        <dbReference type="Proteomes" id="UP000050465"/>
    </source>
</evidence>
<reference evidence="7 8" key="1">
    <citation type="submission" date="2015-09" db="EMBL/GenBank/DDBJ databases">
        <title>Identification and resolution of microdiversity through metagenomic sequencing of parallel consortia.</title>
        <authorList>
            <person name="Nelson W.C."/>
            <person name="Romine M.F."/>
            <person name="Lindemann S.R."/>
        </authorList>
    </citation>
    <scope>NUCLEOTIDE SEQUENCE [LARGE SCALE GENOMIC DNA]</scope>
    <source>
        <strain evidence="7">Ana</strain>
    </source>
</reference>
<dbReference type="PANTHER" id="PTHR42953">
    <property type="entry name" value="HIGH-AFFINITY ZINC UPTAKE SYSTEM PROTEIN ZNUA-RELATED"/>
    <property type="match status" value="1"/>
</dbReference>
<dbReference type="Proteomes" id="UP000050465">
    <property type="component" value="Unassembled WGS sequence"/>
</dbReference>
<evidence type="ECO:0000256" key="6">
    <source>
        <dbReference type="SAM" id="MobiDB-lite"/>
    </source>
</evidence>
<dbReference type="GO" id="GO:0046872">
    <property type="term" value="F:metal ion binding"/>
    <property type="evidence" value="ECO:0007669"/>
    <property type="project" value="UniProtKB-KW"/>
</dbReference>
<feature type="region of interest" description="Disordered" evidence="6">
    <location>
        <begin position="53"/>
        <end position="85"/>
    </location>
</feature>
<evidence type="ECO:0000256" key="1">
    <source>
        <dbReference type="ARBA" id="ARBA00004196"/>
    </source>
</evidence>
<comment type="caution">
    <text evidence="7">The sequence shown here is derived from an EMBL/GenBank/DDBJ whole genome shotgun (WGS) entry which is preliminary data.</text>
</comment>
<dbReference type="EMBL" id="LJZR01000007">
    <property type="protein sequence ID" value="KPQ36333.1"/>
    <property type="molecule type" value="Genomic_DNA"/>
</dbReference>
<evidence type="ECO:0000313" key="7">
    <source>
        <dbReference type="EMBL" id="KPQ36333.1"/>
    </source>
</evidence>
<dbReference type="PRINTS" id="PR00691">
    <property type="entry name" value="ADHESINB"/>
</dbReference>
<evidence type="ECO:0000256" key="4">
    <source>
        <dbReference type="ARBA" id="ARBA00022729"/>
    </source>
</evidence>
<keyword evidence="2 5" id="KW-0813">Transport</keyword>
<dbReference type="InterPro" id="IPR006129">
    <property type="entry name" value="AdhesinB"/>
</dbReference>
<dbReference type="InterPro" id="IPR006127">
    <property type="entry name" value="ZnuA-like"/>
</dbReference>
<dbReference type="PANTHER" id="PTHR42953:SF1">
    <property type="entry name" value="METAL-BINDING PROTEIN HI_0362-RELATED"/>
    <property type="match status" value="1"/>
</dbReference>
<dbReference type="GO" id="GO:0007155">
    <property type="term" value="P:cell adhesion"/>
    <property type="evidence" value="ECO:0007669"/>
    <property type="project" value="InterPro"/>
</dbReference>
<dbReference type="GO" id="GO:0030001">
    <property type="term" value="P:metal ion transport"/>
    <property type="evidence" value="ECO:0007669"/>
    <property type="project" value="InterPro"/>
</dbReference>
<dbReference type="AlphaFoldDB" id="A0A0P8DI03"/>
<gene>
    <name evidence="7" type="primary">mntC</name>
    <name evidence="7" type="ORF">HLUCCA11_07295</name>
</gene>
<dbReference type="InterPro" id="IPR006128">
    <property type="entry name" value="Lipoprotein_PsaA-like"/>
</dbReference>
<name>A0A0P8DI03_9CYAN</name>
<dbReference type="PATRIC" id="fig|1666911.3.peg.5061"/>
<dbReference type="SUPFAM" id="SSF53807">
    <property type="entry name" value="Helical backbone' metal receptor"/>
    <property type="match status" value="1"/>
</dbReference>
<keyword evidence="3" id="KW-0479">Metal-binding</keyword>
<evidence type="ECO:0000256" key="3">
    <source>
        <dbReference type="ARBA" id="ARBA00022723"/>
    </source>
</evidence>
<protein>
    <submittedName>
        <fullName evidence="7">ABC-type Mn uptake system substrate-binding component MntC</fullName>
    </submittedName>
</protein>
<dbReference type="CDD" id="cd01137">
    <property type="entry name" value="PsaA"/>
    <property type="match status" value="1"/>
</dbReference>
<evidence type="ECO:0000256" key="2">
    <source>
        <dbReference type="ARBA" id="ARBA00022448"/>
    </source>
</evidence>
<dbReference type="Gene3D" id="3.40.50.1980">
    <property type="entry name" value="Nitrogenase molybdenum iron protein domain"/>
    <property type="match status" value="2"/>
</dbReference>
<comment type="subcellular location">
    <subcellularLocation>
        <location evidence="1">Cell envelope</location>
    </subcellularLocation>
</comment>